<dbReference type="GO" id="GO:0009279">
    <property type="term" value="C:cell outer membrane"/>
    <property type="evidence" value="ECO:0007669"/>
    <property type="project" value="UniProtKB-SubCell"/>
</dbReference>
<reference evidence="15 16" key="1">
    <citation type="submission" date="2019-06" db="EMBL/GenBank/DDBJ databases">
        <authorList>
            <person name="Lee I."/>
            <person name="Jang G.I."/>
            <person name="Hwang C.Y."/>
        </authorList>
    </citation>
    <scope>NUCLEOTIDE SEQUENCE [LARGE SCALE GENOMIC DNA]</scope>
    <source>
        <strain evidence="15 16">PAMC 28131</strain>
    </source>
</reference>
<dbReference type="InterPro" id="IPR000531">
    <property type="entry name" value="Beta-barrel_TonB"/>
</dbReference>
<evidence type="ECO:0000256" key="1">
    <source>
        <dbReference type="ARBA" id="ARBA00004571"/>
    </source>
</evidence>
<dbReference type="InterPro" id="IPR012910">
    <property type="entry name" value="Plug_dom"/>
</dbReference>
<evidence type="ECO:0000256" key="11">
    <source>
        <dbReference type="PROSITE-ProRule" id="PRU01360"/>
    </source>
</evidence>
<dbReference type="InterPro" id="IPR039426">
    <property type="entry name" value="TonB-dep_rcpt-like"/>
</dbReference>
<feature type="domain" description="TonB-dependent receptor plug" evidence="14">
    <location>
        <begin position="133"/>
        <end position="238"/>
    </location>
</feature>
<keyword evidence="15" id="KW-0675">Receptor</keyword>
<dbReference type="Pfam" id="PF07715">
    <property type="entry name" value="Plug"/>
    <property type="match status" value="1"/>
</dbReference>
<comment type="similarity">
    <text evidence="11 12">Belongs to the TonB-dependent receptor family.</text>
</comment>
<name>A0A501XW68_9SPHN</name>
<dbReference type="InterPro" id="IPR036942">
    <property type="entry name" value="Beta-barrel_TonB_sf"/>
</dbReference>
<evidence type="ECO:0000256" key="2">
    <source>
        <dbReference type="ARBA" id="ARBA00022448"/>
    </source>
</evidence>
<keyword evidence="5 11" id="KW-0812">Transmembrane</keyword>
<dbReference type="PANTHER" id="PTHR32552:SF81">
    <property type="entry name" value="TONB-DEPENDENT OUTER MEMBRANE RECEPTOR"/>
    <property type="match status" value="1"/>
</dbReference>
<keyword evidence="10 11" id="KW-0998">Cell outer membrane</keyword>
<keyword evidence="7" id="KW-0406">Ion transport</keyword>
<dbReference type="GO" id="GO:0006826">
    <property type="term" value="P:iron ion transport"/>
    <property type="evidence" value="ECO:0007669"/>
    <property type="project" value="UniProtKB-KW"/>
</dbReference>
<feature type="domain" description="TonB-dependent receptor-like beta-barrel" evidence="13">
    <location>
        <begin position="356"/>
        <end position="743"/>
    </location>
</feature>
<evidence type="ECO:0000313" key="15">
    <source>
        <dbReference type="EMBL" id="TPE64948.1"/>
    </source>
</evidence>
<dbReference type="EMBL" id="VFSU01000004">
    <property type="protein sequence ID" value="TPE64948.1"/>
    <property type="molecule type" value="Genomic_DNA"/>
</dbReference>
<organism evidence="15 16">
    <name type="scientific">Sandaracinobacter neustonicus</name>
    <dbReference type="NCBI Taxonomy" id="1715348"/>
    <lineage>
        <taxon>Bacteria</taxon>
        <taxon>Pseudomonadati</taxon>
        <taxon>Pseudomonadota</taxon>
        <taxon>Alphaproteobacteria</taxon>
        <taxon>Sphingomonadales</taxon>
        <taxon>Sphingosinicellaceae</taxon>
        <taxon>Sandaracinobacter</taxon>
    </lineage>
</organism>
<keyword evidence="16" id="KW-1185">Reference proteome</keyword>
<dbReference type="AlphaFoldDB" id="A0A501XW68"/>
<sequence>MLPHPSFAVPEWPQGYRAACPGRDVVLTEALCDLTCPARQSAKLPEEGHQLPATKLVPPPSDVAHCRQRKRQASAIQEIDLRGSDMANRHGWLLATLSALALLPPDTALAQSSESAEAGNDIVVTARKREERLQDVPESVSVLSGDLLDRANISTIHGVATLTPNMLVRSTFRSNETFITMRGISSAQRALPPVSVIIDGVQVGSNDFINQDLQDIERIEILRGPQGALYGQGAIAGAINIITRRPTNDMKGFLKGSFGNGNSVRVAGAVSGALVPDTLLFRVSGYHRGTDGLISNVRDEKVDSGYESSIRGQLLLRTGDLEVALRGSWTGGKEGCCLQDKAPRDSAGNFVNLDDVTNPGPSSNILGRQDTQFHDQSARIDYDFGPVQFTAITGLAYVTQDVLADLDYTAARISIQDLTYTTRVFNQDMRLTSTGSGPFQWIVGAFYQNRREYNRLQAGPDNDVIPITPTLLNQQLRTRNRAIAGYGQASYSITDSLELLGALRYDKVRADNVDQLRPAATQAEASYSAFQPKVQLSWHWTPEVMLYATYSQGFRTGGFSQSTRYDDETTYNYEIGFKTQMMDGLVTINGSAFHIDYRNQLLSYGVTTNSTLIRRTINIPKTRNDGFELEIQARPSQRLTAGFTVGYTDSVIVEVSPDPYIPTAGAIGKNSPLVPPFTMSGNLTYRAPLGNDMELIAYGAVQHRGGFYFDVANAFYTQTKTFVDANLTLERGGWSIGLFGKNLTDARFVEHISITGADLRVPNRPRTYGIEAGFRF</sequence>
<evidence type="ECO:0000256" key="8">
    <source>
        <dbReference type="ARBA" id="ARBA00023077"/>
    </source>
</evidence>
<dbReference type="PROSITE" id="PS52016">
    <property type="entry name" value="TONB_DEPENDENT_REC_3"/>
    <property type="match status" value="1"/>
</dbReference>
<dbReference type="PANTHER" id="PTHR32552">
    <property type="entry name" value="FERRICHROME IRON RECEPTOR-RELATED"/>
    <property type="match status" value="1"/>
</dbReference>
<evidence type="ECO:0000259" key="13">
    <source>
        <dbReference type="Pfam" id="PF00593"/>
    </source>
</evidence>
<keyword evidence="2 11" id="KW-0813">Transport</keyword>
<keyword evidence="3 11" id="KW-1134">Transmembrane beta strand</keyword>
<keyword evidence="9 11" id="KW-0472">Membrane</keyword>
<comment type="caution">
    <text evidence="15">The sequence shown here is derived from an EMBL/GenBank/DDBJ whole genome shotgun (WGS) entry which is preliminary data.</text>
</comment>
<evidence type="ECO:0000256" key="6">
    <source>
        <dbReference type="ARBA" id="ARBA00023004"/>
    </source>
</evidence>
<dbReference type="CDD" id="cd01347">
    <property type="entry name" value="ligand_gated_channel"/>
    <property type="match status" value="1"/>
</dbReference>
<dbReference type="Pfam" id="PF00593">
    <property type="entry name" value="TonB_dep_Rec_b-barrel"/>
    <property type="match status" value="1"/>
</dbReference>
<keyword evidence="6" id="KW-0408">Iron</keyword>
<accession>A0A501XW68</accession>
<evidence type="ECO:0000256" key="7">
    <source>
        <dbReference type="ARBA" id="ARBA00023065"/>
    </source>
</evidence>
<protein>
    <submittedName>
        <fullName evidence="15">TonB-dependent receptor</fullName>
    </submittedName>
</protein>
<keyword evidence="8 12" id="KW-0798">TonB box</keyword>
<comment type="subcellular location">
    <subcellularLocation>
        <location evidence="1 11">Cell outer membrane</location>
        <topology evidence="1 11">Multi-pass membrane protein</topology>
    </subcellularLocation>
</comment>
<evidence type="ECO:0000256" key="3">
    <source>
        <dbReference type="ARBA" id="ARBA00022452"/>
    </source>
</evidence>
<keyword evidence="4" id="KW-0410">Iron transport</keyword>
<dbReference type="Proteomes" id="UP000319897">
    <property type="component" value="Unassembled WGS sequence"/>
</dbReference>
<proteinExistence type="inferred from homology"/>
<evidence type="ECO:0000256" key="12">
    <source>
        <dbReference type="RuleBase" id="RU003357"/>
    </source>
</evidence>
<evidence type="ECO:0000256" key="10">
    <source>
        <dbReference type="ARBA" id="ARBA00023237"/>
    </source>
</evidence>
<evidence type="ECO:0000313" key="16">
    <source>
        <dbReference type="Proteomes" id="UP000319897"/>
    </source>
</evidence>
<evidence type="ECO:0000256" key="5">
    <source>
        <dbReference type="ARBA" id="ARBA00022692"/>
    </source>
</evidence>
<dbReference type="Gene3D" id="2.40.170.20">
    <property type="entry name" value="TonB-dependent receptor, beta-barrel domain"/>
    <property type="match status" value="1"/>
</dbReference>
<evidence type="ECO:0000259" key="14">
    <source>
        <dbReference type="Pfam" id="PF07715"/>
    </source>
</evidence>
<dbReference type="OrthoDB" id="127311at2"/>
<dbReference type="SUPFAM" id="SSF56935">
    <property type="entry name" value="Porins"/>
    <property type="match status" value="1"/>
</dbReference>
<evidence type="ECO:0000256" key="4">
    <source>
        <dbReference type="ARBA" id="ARBA00022496"/>
    </source>
</evidence>
<evidence type="ECO:0000256" key="9">
    <source>
        <dbReference type="ARBA" id="ARBA00023136"/>
    </source>
</evidence>
<gene>
    <name evidence="15" type="ORF">FJQ54_00440</name>
</gene>